<evidence type="ECO:0000256" key="2">
    <source>
        <dbReference type="ARBA" id="ARBA00022801"/>
    </source>
</evidence>
<organism evidence="4 5">
    <name type="scientific">Nocardia albiluteola</name>
    <dbReference type="NCBI Taxonomy" id="2842303"/>
    <lineage>
        <taxon>Bacteria</taxon>
        <taxon>Bacillati</taxon>
        <taxon>Actinomycetota</taxon>
        <taxon>Actinomycetes</taxon>
        <taxon>Mycobacteriales</taxon>
        <taxon>Nocardiaceae</taxon>
        <taxon>Nocardia</taxon>
    </lineage>
</organism>
<dbReference type="PANTHER" id="PTHR43240:SF5">
    <property type="entry name" value="1,4-DIHYDROXY-2-NAPHTHOYL-COA THIOESTERASE 1"/>
    <property type="match status" value="1"/>
</dbReference>
<evidence type="ECO:0000256" key="1">
    <source>
        <dbReference type="ARBA" id="ARBA00008324"/>
    </source>
</evidence>
<gene>
    <name evidence="4" type="ORF">KO481_17380</name>
</gene>
<name>A0ABS6AZJ3_9NOCA</name>
<dbReference type="Proteomes" id="UP000733379">
    <property type="component" value="Unassembled WGS sequence"/>
</dbReference>
<evidence type="ECO:0000313" key="5">
    <source>
        <dbReference type="Proteomes" id="UP000733379"/>
    </source>
</evidence>
<dbReference type="EMBL" id="JAHKNI010000005">
    <property type="protein sequence ID" value="MBU3063293.1"/>
    <property type="molecule type" value="Genomic_DNA"/>
</dbReference>
<comment type="similarity">
    <text evidence="1">Belongs to the thioesterase PaaI family.</text>
</comment>
<dbReference type="Pfam" id="PF03061">
    <property type="entry name" value="4HBT"/>
    <property type="match status" value="1"/>
</dbReference>
<dbReference type="InterPro" id="IPR003736">
    <property type="entry name" value="PAAI_dom"/>
</dbReference>
<keyword evidence="2" id="KW-0378">Hydrolase</keyword>
<dbReference type="InterPro" id="IPR029069">
    <property type="entry name" value="HotDog_dom_sf"/>
</dbReference>
<protein>
    <submittedName>
        <fullName evidence="4">PaaI family thioesterase</fullName>
    </submittedName>
</protein>
<proteinExistence type="inferred from homology"/>
<keyword evidence="5" id="KW-1185">Reference proteome</keyword>
<dbReference type="PANTHER" id="PTHR43240">
    <property type="entry name" value="1,4-DIHYDROXY-2-NAPHTHOYL-COA THIOESTERASE 1"/>
    <property type="match status" value="1"/>
</dbReference>
<comment type="caution">
    <text evidence="4">The sequence shown here is derived from an EMBL/GenBank/DDBJ whole genome shotgun (WGS) entry which is preliminary data.</text>
</comment>
<sequence>MVRTDINAGFGEVLGLEYREVTGDRVAAEFVLNPTLHQPDGIVHGGVYCAVVEALASVGGSEWYGDKGRVVGVNNSTDFLRAIGDGILYGEALPVHRGRSQQLWTVTITDGEGRLVARGSVRLANLHAEDR</sequence>
<dbReference type="InterPro" id="IPR006683">
    <property type="entry name" value="Thioestr_dom"/>
</dbReference>
<feature type="domain" description="Thioesterase" evidence="3">
    <location>
        <begin position="41"/>
        <end position="117"/>
    </location>
</feature>
<evidence type="ECO:0000259" key="3">
    <source>
        <dbReference type="Pfam" id="PF03061"/>
    </source>
</evidence>
<dbReference type="CDD" id="cd03443">
    <property type="entry name" value="PaaI_thioesterase"/>
    <property type="match status" value="1"/>
</dbReference>
<evidence type="ECO:0000313" key="4">
    <source>
        <dbReference type="EMBL" id="MBU3063293.1"/>
    </source>
</evidence>
<reference evidence="4 5" key="1">
    <citation type="submission" date="2021-06" db="EMBL/GenBank/DDBJ databases">
        <title>Actinomycetes sequencing.</title>
        <authorList>
            <person name="Shan Q."/>
        </authorList>
    </citation>
    <scope>NUCLEOTIDE SEQUENCE [LARGE SCALE GENOMIC DNA]</scope>
    <source>
        <strain evidence="4 5">NEAU-G5</strain>
    </source>
</reference>
<dbReference type="SUPFAM" id="SSF54637">
    <property type="entry name" value="Thioesterase/thiol ester dehydrase-isomerase"/>
    <property type="match status" value="1"/>
</dbReference>
<accession>A0ABS6AZJ3</accession>
<dbReference type="NCBIfam" id="TIGR00369">
    <property type="entry name" value="unchar_dom_1"/>
    <property type="match status" value="1"/>
</dbReference>
<dbReference type="Gene3D" id="3.10.129.10">
    <property type="entry name" value="Hotdog Thioesterase"/>
    <property type="match status" value="1"/>
</dbReference>